<evidence type="ECO:0000256" key="1">
    <source>
        <dbReference type="SAM" id="SignalP"/>
    </source>
</evidence>
<evidence type="ECO:0000313" key="3">
    <source>
        <dbReference type="EMBL" id="NVL10115.1"/>
    </source>
</evidence>
<dbReference type="PROSITE" id="PS51208">
    <property type="entry name" value="AUTOTRANSPORTER"/>
    <property type="match status" value="1"/>
</dbReference>
<dbReference type="EMBL" id="JABWSX010000001">
    <property type="protein sequence ID" value="NVL10115.1"/>
    <property type="molecule type" value="Genomic_DNA"/>
</dbReference>
<feature type="chain" id="PRO_5037593704" evidence="1">
    <location>
        <begin position="37"/>
        <end position="898"/>
    </location>
</feature>
<dbReference type="SMART" id="SM00869">
    <property type="entry name" value="Autotransporter"/>
    <property type="match status" value="1"/>
</dbReference>
<dbReference type="Gene3D" id="2.40.128.130">
    <property type="entry name" value="Autotransporter beta-domain"/>
    <property type="match status" value="1"/>
</dbReference>
<evidence type="ECO:0000259" key="2">
    <source>
        <dbReference type="PROSITE" id="PS51208"/>
    </source>
</evidence>
<feature type="domain" description="Autotransporter" evidence="2">
    <location>
        <begin position="614"/>
        <end position="898"/>
    </location>
</feature>
<feature type="signal peptide" evidence="1">
    <location>
        <begin position="1"/>
        <end position="36"/>
    </location>
</feature>
<keyword evidence="1" id="KW-0732">Signal</keyword>
<name>A0A973WVJ6_9BRAD</name>
<dbReference type="RefSeq" id="WP_176533430.1">
    <property type="nucleotide sequence ID" value="NZ_CP088022.1"/>
</dbReference>
<dbReference type="AlphaFoldDB" id="A0A973WVJ6"/>
<dbReference type="InterPro" id="IPR005546">
    <property type="entry name" value="Autotransporte_beta"/>
</dbReference>
<dbReference type="Pfam" id="PF03797">
    <property type="entry name" value="Autotransporter"/>
    <property type="match status" value="1"/>
</dbReference>
<gene>
    <name evidence="3" type="ORF">HU230_30850</name>
</gene>
<comment type="caution">
    <text evidence="3">The sequence shown here is derived from an EMBL/GenBank/DDBJ whole genome shotgun (WGS) entry which is preliminary data.</text>
</comment>
<organism evidence="3">
    <name type="scientific">Bradyrhizobium quebecense</name>
    <dbReference type="NCBI Taxonomy" id="2748629"/>
    <lineage>
        <taxon>Bacteria</taxon>
        <taxon>Pseudomonadati</taxon>
        <taxon>Pseudomonadota</taxon>
        <taxon>Alphaproteobacteria</taxon>
        <taxon>Hyphomicrobiales</taxon>
        <taxon>Nitrobacteraceae</taxon>
        <taxon>Bradyrhizobium</taxon>
    </lineage>
</organism>
<accession>A0A973WVJ6</accession>
<dbReference type="InterPro" id="IPR036709">
    <property type="entry name" value="Autotransporte_beta_dom_sf"/>
</dbReference>
<protein>
    <submittedName>
        <fullName evidence="3">Autotransporter domain-containing protein</fullName>
    </submittedName>
</protein>
<dbReference type="SUPFAM" id="SSF103515">
    <property type="entry name" value="Autotransporter"/>
    <property type="match status" value="1"/>
</dbReference>
<reference evidence="3" key="1">
    <citation type="submission" date="2020-06" db="EMBL/GenBank/DDBJ databases">
        <title>Whole Genome Sequence of Bradyrhizobium sp. Strain 66S1MB.</title>
        <authorList>
            <person name="Bromfield E."/>
            <person name="Cloutier S."/>
        </authorList>
    </citation>
    <scope>NUCLEOTIDE SEQUENCE</scope>
    <source>
        <strain evidence="3">66S1MB</strain>
    </source>
</reference>
<sequence length="898" mass="90512">MRKLGIHYRGVALRRLTLATGLLTALPLWMNRPAYADCTPAAADGVTAFCTGTTTNQGGGAPGTSASVQGFGYGTGSEAGVTINVGTGSTLTGNSAGISIHDGTVTNESRGIIWGPIKGVVASGNLTLTNKADGSIFTTGPTAITVGGTANINNSGGIIGLFIVAVAVANGSVVNNAGGRITGDIVGVSGGSGVVVSNYGIISSNNYAALEIFGGSVVTNAASGSIFGLAYGILASGDGLSVFNVGSIAGTFAISTTGSGTSIFNAGSIFGGSTAIQFGGGNNTLTLAPGSSIQGLVSASGSDTFQLGGHGTAVFDLSSIGAAQQYRGFSTFNVVDNATWTVTGTYGQTNPWTVKGGTLNVSGDLSAATNLTVAGGTLVGVGTVGATQVNSGAIFAPGNGSPGTSMTVSGNLAFQQGAIYQVRVNPSIASFATVSGTATLDGATVNAFYALGSYVNKQYTILTATGGVSGTFGSLVNTNLPANFQTALSYDANDAYLNLFLNYALPSGNQQAVGNALTGFFNSNGSIPLLYGSLSAGGLTQASGESATGSQQATFNAMHQFMGLLADPFMGRGNGFGGASAATGYAEEGDQTSAYAARHRDDAFAMFTKAPPAALVPRWNVWVAGYGGSQSTSGNAAIGSNDTTSRIAGTAVGADYLFSPNTLAGFALAGGGTSFSVNTLGGGRSDLFQAGAYIRHTDGPAYVTAALAYGWQDITTNRTVTAAGIDQLRAEFNANAYSGRLEGGYRFVAPWTGGVGITPYAAGEFTSFELPAYAEQATSGLPSFALRYAGRSVTDPRSELGVRTDKSFLMQDGILTLRTRFAWAHDCNPNRLAAATFQALPGASFVVNGAAQASDSALTTASVDMKWRNGWSAAATFEGEFSNVTSSYAGKGVVRYAW</sequence>
<proteinExistence type="predicted"/>